<keyword evidence="5" id="KW-0479">Metal-binding</keyword>
<dbReference type="STRING" id="1333662.LPB303_01795"/>
<keyword evidence="9" id="KW-0645">Protease</keyword>
<evidence type="ECO:0000256" key="5">
    <source>
        <dbReference type="ARBA" id="ARBA00022723"/>
    </source>
</evidence>
<gene>
    <name evidence="9" type="ORF">LPB303_01795</name>
</gene>
<dbReference type="OrthoDB" id="9806388at2"/>
<dbReference type="Gene3D" id="3.90.230.10">
    <property type="entry name" value="Creatinase/methionine aminopeptidase superfamily"/>
    <property type="match status" value="1"/>
</dbReference>
<accession>A0A176TFH1</accession>
<sequence>MKYDKIDSKLFIKNRKNFASAMKSNSIAVFNSNDIYPISADSTMPFEQHRDIFFLSGVDQEESVLLLFPDCPNENYKEVLFVRETNDHIAVWEGEKLTKAAAFETSGIKTVLWLQDLEKVLFEMSTYADTFYINTNEHYRANVETETREDRFTKWLLAKYPAHAVAKSNPILQRLRSVKDQIELDLMQHACNITEKGFRRILSFIKPGVWEYEIEAELLHEFVRNRSKGFAYTPIIASGNNANVLHYIENNKECKAGDLILFDIAAEYANYKSDLSRTVPVSGKFTDRQKAVYNAVNHVKKEATKLLVPGTMWKEYHVEVGDIMTSELLKLGLLDKADVQNEDKDWPAYKKYFMHGTSHHIGLDTHDYGLLHKPMAANMVFTVEPGIYIPKEGFGIRLEDDVVVQEKGEPFNLMANIPIEADEIEDIMQS</sequence>
<evidence type="ECO:0000313" key="9">
    <source>
        <dbReference type="EMBL" id="OAD46293.1"/>
    </source>
</evidence>
<dbReference type="RefSeq" id="WP_068447539.1">
    <property type="nucleotide sequence ID" value="NZ_CAXHZY010000001.1"/>
</dbReference>
<dbReference type="PANTHER" id="PTHR43226">
    <property type="entry name" value="XAA-PRO AMINOPEPTIDASE 3"/>
    <property type="match status" value="1"/>
</dbReference>
<dbReference type="InterPro" id="IPR007865">
    <property type="entry name" value="Aminopep_P_N"/>
</dbReference>
<keyword evidence="6" id="KW-0378">Hydrolase</keyword>
<evidence type="ECO:0000259" key="8">
    <source>
        <dbReference type="SMART" id="SM01011"/>
    </source>
</evidence>
<dbReference type="InterPro" id="IPR052433">
    <property type="entry name" value="X-Pro_dipept-like"/>
</dbReference>
<protein>
    <recommendedName>
        <fullName evidence="4">Xaa-Pro aminopeptidase</fullName>
        <ecNumber evidence="4">3.4.11.9</ecNumber>
    </recommendedName>
</protein>
<dbReference type="GO" id="GO:0006508">
    <property type="term" value="P:proteolysis"/>
    <property type="evidence" value="ECO:0007669"/>
    <property type="project" value="TreeGrafter"/>
</dbReference>
<organism evidence="9 10">
    <name type="scientific">Polaribacter atrinae</name>
    <dbReference type="NCBI Taxonomy" id="1333662"/>
    <lineage>
        <taxon>Bacteria</taxon>
        <taxon>Pseudomonadati</taxon>
        <taxon>Bacteroidota</taxon>
        <taxon>Flavobacteriia</taxon>
        <taxon>Flavobacteriales</taxon>
        <taxon>Flavobacteriaceae</taxon>
    </lineage>
</organism>
<keyword evidence="7" id="KW-0464">Manganese</keyword>
<proteinExistence type="inferred from homology"/>
<dbReference type="EMBL" id="LVWE01000003">
    <property type="protein sequence ID" value="OAD46293.1"/>
    <property type="molecule type" value="Genomic_DNA"/>
</dbReference>
<evidence type="ECO:0000256" key="3">
    <source>
        <dbReference type="ARBA" id="ARBA00008766"/>
    </source>
</evidence>
<dbReference type="Proteomes" id="UP000076923">
    <property type="component" value="Unassembled WGS sequence"/>
</dbReference>
<evidence type="ECO:0000256" key="1">
    <source>
        <dbReference type="ARBA" id="ARBA00001424"/>
    </source>
</evidence>
<comment type="caution">
    <text evidence="9">The sequence shown here is derived from an EMBL/GenBank/DDBJ whole genome shotgun (WGS) entry which is preliminary data.</text>
</comment>
<name>A0A176TFH1_9FLAO</name>
<dbReference type="InterPro" id="IPR000994">
    <property type="entry name" value="Pept_M24"/>
</dbReference>
<comment type="catalytic activity">
    <reaction evidence="1">
        <text>Release of any N-terminal amino acid, including proline, that is linked to proline, even from a dipeptide or tripeptide.</text>
        <dbReference type="EC" id="3.4.11.9"/>
    </reaction>
</comment>
<reference evidence="9 10" key="1">
    <citation type="submission" date="2016-02" db="EMBL/GenBank/DDBJ databases">
        <title>Draft genome sequence of Polaribacter atrinae KACC17473.</title>
        <authorList>
            <person name="Shin S.-K."/>
            <person name="Yi H."/>
        </authorList>
    </citation>
    <scope>NUCLEOTIDE SEQUENCE [LARGE SCALE GENOMIC DNA]</scope>
    <source>
        <strain evidence="9 10">KACC 17473</strain>
    </source>
</reference>
<feature type="domain" description="Aminopeptidase P N-terminal" evidence="8">
    <location>
        <begin position="6"/>
        <end position="142"/>
    </location>
</feature>
<dbReference type="EC" id="3.4.11.9" evidence="4"/>
<dbReference type="Pfam" id="PF00557">
    <property type="entry name" value="Peptidase_M24"/>
    <property type="match status" value="1"/>
</dbReference>
<dbReference type="SUPFAM" id="SSF53092">
    <property type="entry name" value="Creatinase/prolidase N-terminal domain"/>
    <property type="match status" value="1"/>
</dbReference>
<dbReference type="InterPro" id="IPR036005">
    <property type="entry name" value="Creatinase/aminopeptidase-like"/>
</dbReference>
<evidence type="ECO:0000256" key="7">
    <source>
        <dbReference type="ARBA" id="ARBA00023211"/>
    </source>
</evidence>
<dbReference type="SUPFAM" id="SSF55920">
    <property type="entry name" value="Creatinase/aminopeptidase"/>
    <property type="match status" value="1"/>
</dbReference>
<dbReference type="GO" id="GO:0070006">
    <property type="term" value="F:metalloaminopeptidase activity"/>
    <property type="evidence" value="ECO:0007669"/>
    <property type="project" value="InterPro"/>
</dbReference>
<dbReference type="SMART" id="SM01011">
    <property type="entry name" value="AMP_N"/>
    <property type="match status" value="1"/>
</dbReference>
<dbReference type="Gene3D" id="3.40.350.10">
    <property type="entry name" value="Creatinase/prolidase N-terminal domain"/>
    <property type="match status" value="1"/>
</dbReference>
<dbReference type="PANTHER" id="PTHR43226:SF4">
    <property type="entry name" value="XAA-PRO AMINOPEPTIDASE 3"/>
    <property type="match status" value="1"/>
</dbReference>
<evidence type="ECO:0000256" key="4">
    <source>
        <dbReference type="ARBA" id="ARBA00012574"/>
    </source>
</evidence>
<evidence type="ECO:0000256" key="6">
    <source>
        <dbReference type="ARBA" id="ARBA00022801"/>
    </source>
</evidence>
<dbReference type="CDD" id="cd01087">
    <property type="entry name" value="Prolidase"/>
    <property type="match status" value="1"/>
</dbReference>
<dbReference type="AlphaFoldDB" id="A0A176TFH1"/>
<dbReference type="GO" id="GO:0030145">
    <property type="term" value="F:manganese ion binding"/>
    <property type="evidence" value="ECO:0007669"/>
    <property type="project" value="InterPro"/>
</dbReference>
<keyword evidence="10" id="KW-1185">Reference proteome</keyword>
<evidence type="ECO:0000313" key="10">
    <source>
        <dbReference type="Proteomes" id="UP000076923"/>
    </source>
</evidence>
<evidence type="ECO:0000256" key="2">
    <source>
        <dbReference type="ARBA" id="ARBA00001936"/>
    </source>
</evidence>
<comment type="similarity">
    <text evidence="3">Belongs to the peptidase M24B family.</text>
</comment>
<keyword evidence="9" id="KW-0031">Aminopeptidase</keyword>
<comment type="cofactor">
    <cofactor evidence="2">
        <name>Mn(2+)</name>
        <dbReference type="ChEBI" id="CHEBI:29035"/>
    </cofactor>
</comment>
<dbReference type="Pfam" id="PF05195">
    <property type="entry name" value="AMP_N"/>
    <property type="match status" value="1"/>
</dbReference>
<dbReference type="InterPro" id="IPR029149">
    <property type="entry name" value="Creatin/AminoP/Spt16_N"/>
</dbReference>